<organism evidence="2">
    <name type="scientific">Caulobacter sp. (strain K31)</name>
    <dbReference type="NCBI Taxonomy" id="366602"/>
    <lineage>
        <taxon>Bacteria</taxon>
        <taxon>Pseudomonadati</taxon>
        <taxon>Pseudomonadota</taxon>
        <taxon>Alphaproteobacteria</taxon>
        <taxon>Caulobacterales</taxon>
        <taxon>Caulobacteraceae</taxon>
        <taxon>Caulobacter</taxon>
    </lineage>
</organism>
<dbReference type="AlphaFoldDB" id="B0T4K2"/>
<feature type="compositionally biased region" description="Polar residues" evidence="1">
    <location>
        <begin position="144"/>
        <end position="155"/>
    </location>
</feature>
<name>B0T4K2_CAUSK</name>
<reference evidence="2" key="1">
    <citation type="submission" date="2008-01" db="EMBL/GenBank/DDBJ databases">
        <title>Complete sequence of chromosome of Caulobacter sp. K31.</title>
        <authorList>
            <consortium name="US DOE Joint Genome Institute"/>
            <person name="Copeland A."/>
            <person name="Lucas S."/>
            <person name="Lapidus A."/>
            <person name="Barry K."/>
            <person name="Glavina del Rio T."/>
            <person name="Dalin E."/>
            <person name="Tice H."/>
            <person name="Pitluck S."/>
            <person name="Bruce D."/>
            <person name="Goodwin L."/>
            <person name="Thompson L.S."/>
            <person name="Brettin T."/>
            <person name="Detter J.C."/>
            <person name="Han C."/>
            <person name="Schmutz J."/>
            <person name="Larimer F."/>
            <person name="Land M."/>
            <person name="Hauser L."/>
            <person name="Kyrpides N."/>
            <person name="Kim E."/>
            <person name="Stephens C."/>
            <person name="Richardson P."/>
        </authorList>
    </citation>
    <scope>NUCLEOTIDE SEQUENCE [LARGE SCALE GENOMIC DNA]</scope>
    <source>
        <strain evidence="2">K31</strain>
    </source>
</reference>
<dbReference type="EMBL" id="CP000927">
    <property type="protein sequence ID" value="ABZ70954.1"/>
    <property type="molecule type" value="Genomic_DNA"/>
</dbReference>
<gene>
    <name evidence="2" type="ordered locus">Caul_1825</name>
</gene>
<proteinExistence type="predicted"/>
<protein>
    <submittedName>
        <fullName evidence="2">Uncharacterized protein</fullName>
    </submittedName>
</protein>
<accession>B0T4K2</accession>
<dbReference type="HOGENOM" id="CLU_1394141_0_0_5"/>
<evidence type="ECO:0000256" key="1">
    <source>
        <dbReference type="SAM" id="MobiDB-lite"/>
    </source>
</evidence>
<sequence>MARADERRTQHSLVFRVEGLPSEALVGVEISRFLPRAQIVLQRSVASLQVGAQFPNTPWSVHSLRLLPQRVELDLSATPEVLTLQLLVTADDPFLFGQLNVPLGARTTIVSPVETLRLFGPGYWAVPIWEPSQRGGRPIETGQETIALPQSSESARLSARPAGKSIAAPAPKASTRSPAPIVSSKSNDETRETKP</sequence>
<feature type="region of interest" description="Disordered" evidence="1">
    <location>
        <begin position="144"/>
        <end position="195"/>
    </location>
</feature>
<evidence type="ECO:0000313" key="2">
    <source>
        <dbReference type="EMBL" id="ABZ70954.1"/>
    </source>
</evidence>
<feature type="compositionally biased region" description="Basic and acidic residues" evidence="1">
    <location>
        <begin position="186"/>
        <end position="195"/>
    </location>
</feature>
<dbReference type="KEGG" id="cak:Caul_1825"/>
<dbReference type="STRING" id="366602.Caul_1825"/>